<dbReference type="AlphaFoldDB" id="A0A3D9BZP4"/>
<dbReference type="Proteomes" id="UP000257131">
    <property type="component" value="Unassembled WGS sequence"/>
</dbReference>
<proteinExistence type="predicted"/>
<evidence type="ECO:0008006" key="4">
    <source>
        <dbReference type="Google" id="ProtNLM"/>
    </source>
</evidence>
<keyword evidence="1" id="KW-0732">Signal</keyword>
<dbReference type="OrthoDB" id="2583024at2"/>
<feature type="signal peptide" evidence="1">
    <location>
        <begin position="1"/>
        <end position="25"/>
    </location>
</feature>
<name>A0A3D9BZP4_9RHOB</name>
<keyword evidence="3" id="KW-1185">Reference proteome</keyword>
<evidence type="ECO:0000313" key="3">
    <source>
        <dbReference type="Proteomes" id="UP000257131"/>
    </source>
</evidence>
<evidence type="ECO:0000256" key="1">
    <source>
        <dbReference type="SAM" id="SignalP"/>
    </source>
</evidence>
<comment type="caution">
    <text evidence="2">The sequence shown here is derived from an EMBL/GenBank/DDBJ whole genome shotgun (WGS) entry which is preliminary data.</text>
</comment>
<feature type="chain" id="PRO_5017644390" description="DUF3299 domain-containing protein" evidence="1">
    <location>
        <begin position="26"/>
        <end position="143"/>
    </location>
</feature>
<dbReference type="RefSeq" id="WP_115977864.1">
    <property type="nucleotide sequence ID" value="NZ_QOHR01000001.1"/>
</dbReference>
<organism evidence="2 3">
    <name type="scientific">Rhodosalinus sediminis</name>
    <dbReference type="NCBI Taxonomy" id="1940533"/>
    <lineage>
        <taxon>Bacteria</taxon>
        <taxon>Pseudomonadati</taxon>
        <taxon>Pseudomonadota</taxon>
        <taxon>Alphaproteobacteria</taxon>
        <taxon>Rhodobacterales</taxon>
        <taxon>Paracoccaceae</taxon>
        <taxon>Rhodosalinus</taxon>
    </lineage>
</organism>
<protein>
    <recommendedName>
        <fullName evidence="4">DUF3299 domain-containing protein</fullName>
    </recommendedName>
</protein>
<reference evidence="2 3" key="1">
    <citation type="journal article" date="2017" name="Int. J. Syst. Evol. Microbiol.">
        <title>Rhodosalinus sediminis gen. nov., sp. nov., isolated from marine saltern.</title>
        <authorList>
            <person name="Guo L.Y."/>
            <person name="Ling S.K."/>
            <person name="Li C.M."/>
            <person name="Chen G.J."/>
            <person name="Du Z.J."/>
        </authorList>
    </citation>
    <scope>NUCLEOTIDE SEQUENCE [LARGE SCALE GENOMIC DNA]</scope>
    <source>
        <strain evidence="2 3">WDN1C137</strain>
    </source>
</reference>
<sequence length="143" mass="16249">MHRRHFLTLSAAGALAAPAALRAQAEEPLQLRRLYTDDRDFSETARSLEGDRVLFEGFMAPPLEANSTFFVLTKMPMSVCPFCETESEWPDDILAVYTKRVYRVAPFNRKIHVRGELELGPYRDPDTGFLSMVRAVNATFDYA</sequence>
<dbReference type="EMBL" id="QOHR01000001">
    <property type="protein sequence ID" value="REC58821.1"/>
    <property type="molecule type" value="Genomic_DNA"/>
</dbReference>
<dbReference type="InterPro" id="IPR006311">
    <property type="entry name" value="TAT_signal"/>
</dbReference>
<evidence type="ECO:0000313" key="2">
    <source>
        <dbReference type="EMBL" id="REC58821.1"/>
    </source>
</evidence>
<gene>
    <name evidence="2" type="ORF">DRV84_00925</name>
</gene>
<accession>A0A3D9BZP4</accession>
<dbReference type="PROSITE" id="PS51318">
    <property type="entry name" value="TAT"/>
    <property type="match status" value="1"/>
</dbReference>